<dbReference type="Pfam" id="PF00574">
    <property type="entry name" value="CLP_protease"/>
    <property type="match status" value="1"/>
</dbReference>
<dbReference type="InterPro" id="IPR001907">
    <property type="entry name" value="ClpP"/>
</dbReference>
<evidence type="ECO:0000256" key="4">
    <source>
        <dbReference type="ARBA" id="ARBA00022801"/>
    </source>
</evidence>
<reference evidence="10" key="1">
    <citation type="journal article" date="2019" name="Int. J. Syst. Evol. Microbiol.">
        <title>The Global Catalogue of Microorganisms (GCM) 10K type strain sequencing project: providing services to taxonomists for standard genome sequencing and annotation.</title>
        <authorList>
            <consortium name="The Broad Institute Genomics Platform"/>
            <consortium name="The Broad Institute Genome Sequencing Center for Infectious Disease"/>
            <person name="Wu L."/>
            <person name="Ma J."/>
        </authorList>
    </citation>
    <scope>NUCLEOTIDE SEQUENCE [LARGE SCALE GENOMIC DNA]</scope>
    <source>
        <strain evidence="10">CECT 7706</strain>
    </source>
</reference>
<comment type="similarity">
    <text evidence="1 6">Belongs to the peptidase S14 family.</text>
</comment>
<evidence type="ECO:0000256" key="5">
    <source>
        <dbReference type="ARBA" id="ARBA00022825"/>
    </source>
</evidence>
<dbReference type="RefSeq" id="WP_163386520.1">
    <property type="nucleotide sequence ID" value="NZ_JAUFQS010000012.1"/>
</dbReference>
<dbReference type="NCBIfam" id="NF045542">
    <property type="entry name" value="Clp_rel_HeadMat"/>
    <property type="match status" value="1"/>
</dbReference>
<dbReference type="PRINTS" id="PR00127">
    <property type="entry name" value="CLPPROTEASEP"/>
</dbReference>
<feature type="coiled-coil region" evidence="7">
    <location>
        <begin position="322"/>
        <end position="370"/>
    </location>
</feature>
<dbReference type="Proteomes" id="UP001236663">
    <property type="component" value="Unassembled WGS sequence"/>
</dbReference>
<proteinExistence type="inferred from homology"/>
<evidence type="ECO:0000256" key="6">
    <source>
        <dbReference type="RuleBase" id="RU003567"/>
    </source>
</evidence>
<keyword evidence="2" id="KW-0963">Cytoplasm</keyword>
<keyword evidence="4 9" id="KW-0378">Hydrolase</keyword>
<organism evidence="9 10">
    <name type="scientific">Cyclobacterium jeungdonense</name>
    <dbReference type="NCBI Taxonomy" id="708087"/>
    <lineage>
        <taxon>Bacteria</taxon>
        <taxon>Pseudomonadati</taxon>
        <taxon>Bacteroidota</taxon>
        <taxon>Cytophagia</taxon>
        <taxon>Cytophagales</taxon>
        <taxon>Cyclobacteriaceae</taxon>
        <taxon>Cyclobacterium</taxon>
    </lineage>
</organism>
<evidence type="ECO:0000313" key="9">
    <source>
        <dbReference type="EMBL" id="MDN3688675.1"/>
    </source>
</evidence>
<dbReference type="PANTHER" id="PTHR10381:SF70">
    <property type="entry name" value="ATP-DEPENDENT CLP PROTEASE PROTEOLYTIC SUBUNIT"/>
    <property type="match status" value="1"/>
</dbReference>
<evidence type="ECO:0000256" key="7">
    <source>
        <dbReference type="SAM" id="Coils"/>
    </source>
</evidence>
<keyword evidence="3 9" id="KW-0645">Protease</keyword>
<evidence type="ECO:0000313" key="10">
    <source>
        <dbReference type="Proteomes" id="UP001236663"/>
    </source>
</evidence>
<comment type="caution">
    <text evidence="9">The sequence shown here is derived from an EMBL/GenBank/DDBJ whole genome shotgun (WGS) entry which is preliminary data.</text>
</comment>
<dbReference type="SUPFAM" id="SSF52096">
    <property type="entry name" value="ClpP/crotonase"/>
    <property type="match status" value="1"/>
</dbReference>
<dbReference type="GO" id="GO:0004252">
    <property type="term" value="F:serine-type endopeptidase activity"/>
    <property type="evidence" value="ECO:0007669"/>
    <property type="project" value="UniProtKB-EC"/>
</dbReference>
<feature type="compositionally biased region" description="Pro residues" evidence="8">
    <location>
        <begin position="246"/>
        <end position="256"/>
    </location>
</feature>
<evidence type="ECO:0000256" key="2">
    <source>
        <dbReference type="ARBA" id="ARBA00022490"/>
    </source>
</evidence>
<dbReference type="CDD" id="cd07016">
    <property type="entry name" value="S14_ClpP_1"/>
    <property type="match status" value="1"/>
</dbReference>
<dbReference type="Gene3D" id="3.90.226.10">
    <property type="entry name" value="2-enoyl-CoA Hydratase, Chain A, domain 1"/>
    <property type="match status" value="1"/>
</dbReference>
<evidence type="ECO:0000256" key="1">
    <source>
        <dbReference type="ARBA" id="ARBA00007039"/>
    </source>
</evidence>
<dbReference type="EMBL" id="JAUFQS010000012">
    <property type="protein sequence ID" value="MDN3688675.1"/>
    <property type="molecule type" value="Genomic_DNA"/>
</dbReference>
<feature type="compositionally biased region" description="Basic and acidic residues" evidence="8">
    <location>
        <begin position="381"/>
        <end position="394"/>
    </location>
</feature>
<keyword evidence="10" id="KW-1185">Reference proteome</keyword>
<keyword evidence="5" id="KW-0720">Serine protease</keyword>
<dbReference type="PANTHER" id="PTHR10381">
    <property type="entry name" value="ATP-DEPENDENT CLP PROTEASE PROTEOLYTIC SUBUNIT"/>
    <property type="match status" value="1"/>
</dbReference>
<feature type="region of interest" description="Disordered" evidence="8">
    <location>
        <begin position="243"/>
        <end position="265"/>
    </location>
</feature>
<accession>A0ABT8C7C8</accession>
<keyword evidence="7" id="KW-0175">Coiled coil</keyword>
<dbReference type="InterPro" id="IPR029045">
    <property type="entry name" value="ClpP/crotonase-like_dom_sf"/>
</dbReference>
<sequence>MPQKGLFYEITNKQKESKTVDIMVYGTIPSLDTDTWRMTNTADRFVRDFKALEKDYDRINIHINSPGGSVYHGFPIFNAIAASKKDIHTYNDGLAASMAGVLLLAGKTVHTAKNALLMIHCTNGLAIGHSQDFRDMADMMDKYNGIIAQHFADKSGKSLEDIQSKYMNYKDHWLTAQEAEEEGFVDQIEDYESEDAPPEDITDMAFSQVMAQYTGENPEKKAADERGLFQRLTAYMEKTFKLKADPPAPQDPPSPPSNQTETEEDMDFKNSLALLAKDQVSAEDIAAIRAEIEAFTGANEKFTPDEVQARVDEAVQPVQDQVDSLTQEKTDLETEVTNLKIEKGNLATSVTDLTEENKTLKLDIQAYRKSGVKVDNSGGENPDHIEGDEKESYLHSEADAEVKALRAEAGIKAKAE</sequence>
<evidence type="ECO:0000256" key="8">
    <source>
        <dbReference type="SAM" id="MobiDB-lite"/>
    </source>
</evidence>
<dbReference type="InterPro" id="IPR023562">
    <property type="entry name" value="ClpP/TepA"/>
</dbReference>
<evidence type="ECO:0000256" key="3">
    <source>
        <dbReference type="ARBA" id="ARBA00022670"/>
    </source>
</evidence>
<dbReference type="Gene3D" id="1.20.5.1000">
    <property type="entry name" value="arf6 gtpase in complex with a specific effector, jip4"/>
    <property type="match status" value="1"/>
</dbReference>
<feature type="region of interest" description="Disordered" evidence="8">
    <location>
        <begin position="372"/>
        <end position="394"/>
    </location>
</feature>
<protein>
    <recommendedName>
        <fullName evidence="6">ATP-dependent Clp protease proteolytic subunit</fullName>
    </recommendedName>
</protein>
<name>A0ABT8C7C8_9BACT</name>
<dbReference type="GO" id="GO:0006508">
    <property type="term" value="P:proteolysis"/>
    <property type="evidence" value="ECO:0007669"/>
    <property type="project" value="UniProtKB-KW"/>
</dbReference>
<gene>
    <name evidence="9" type="ORF">QWZ15_12600</name>
</gene>